<dbReference type="Proteomes" id="UP000186246">
    <property type="component" value="Unassembled WGS sequence"/>
</dbReference>
<dbReference type="InterPro" id="IPR037108">
    <property type="entry name" value="TM1727-like_C_sf"/>
</dbReference>
<dbReference type="SUPFAM" id="SSF51735">
    <property type="entry name" value="NAD(P)-binding Rossmann-fold domains"/>
    <property type="match status" value="1"/>
</dbReference>
<dbReference type="AlphaFoldDB" id="A0A1N7JVA7"/>
<dbReference type="PANTHER" id="PTHR40459">
    <property type="entry name" value="CONSERVED HYPOTHETICAL ALANINE AND LEUCINE RICH PROTEIN"/>
    <property type="match status" value="1"/>
</dbReference>
<reference evidence="3" key="1">
    <citation type="submission" date="2017-01" db="EMBL/GenBank/DDBJ databases">
        <authorList>
            <person name="Varghese N."/>
            <person name="Submissions S."/>
        </authorList>
    </citation>
    <scope>NUCLEOTIDE SEQUENCE [LARGE SCALE GENOMIC DNA]</scope>
    <source>
        <strain evidence="3">DSM 21068</strain>
    </source>
</reference>
<feature type="domain" description="DUF2520" evidence="1">
    <location>
        <begin position="152"/>
        <end position="274"/>
    </location>
</feature>
<dbReference type="InterPro" id="IPR008927">
    <property type="entry name" value="6-PGluconate_DH-like_C_sf"/>
</dbReference>
<evidence type="ECO:0000313" key="2">
    <source>
        <dbReference type="EMBL" id="SIS53267.1"/>
    </source>
</evidence>
<protein>
    <submittedName>
        <fullName evidence="2">Predicted oxidoreductase, contains short-chain dehydrogenase (SDR) and DUF2520 domains</fullName>
    </submittedName>
</protein>
<gene>
    <name evidence="2" type="ORF">SAMN05421796_101161</name>
</gene>
<accession>A0A1N7JVA7</accession>
<name>A0A1N7JVA7_9FLAO</name>
<dbReference type="Gene3D" id="3.40.50.720">
    <property type="entry name" value="NAD(P)-binding Rossmann-like Domain"/>
    <property type="match status" value="1"/>
</dbReference>
<proteinExistence type="predicted"/>
<dbReference type="Gene3D" id="1.10.1040.20">
    <property type="entry name" value="ProC-like, C-terminal domain"/>
    <property type="match status" value="1"/>
</dbReference>
<dbReference type="EMBL" id="FTOJ01000001">
    <property type="protein sequence ID" value="SIS53267.1"/>
    <property type="molecule type" value="Genomic_DNA"/>
</dbReference>
<sequence>MSFVVFKNFGVRSLIIHKTSNLSPNQKSYLCFMQIVIIGSGNVAYHLAKAFFINKIPVSLIFGRNETELQKISSELNIPFSTEKLSDADLYLICVSDSSVEYISNLITKKNCLVAHTSGSLPKEILAGEYRKSSFYPLQTFSKSKELDYSKIPFFIETENIEDQKILTELALKISENVTESTYEKRKYIHLTAVFACNFVNHLFSRAKEISDAQKIPFDYFLPLINETVMKINEIDPKSAQTGPAVRNDKRILELHEQLLKDESLEIYKTMNLSIKKMYHL</sequence>
<organism evidence="2 3">
    <name type="scientific">Chryseobacterium piscicola</name>
    <dbReference type="NCBI Taxonomy" id="551459"/>
    <lineage>
        <taxon>Bacteria</taxon>
        <taxon>Pseudomonadati</taxon>
        <taxon>Bacteroidota</taxon>
        <taxon>Flavobacteriia</taxon>
        <taxon>Flavobacteriales</taxon>
        <taxon>Weeksellaceae</taxon>
        <taxon>Chryseobacterium group</taxon>
        <taxon>Chryseobacterium</taxon>
    </lineage>
</organism>
<dbReference type="PANTHER" id="PTHR40459:SF1">
    <property type="entry name" value="CONSERVED HYPOTHETICAL ALANINE AND LEUCINE RICH PROTEIN"/>
    <property type="match status" value="1"/>
</dbReference>
<dbReference type="STRING" id="551459.SAMN05421796_101161"/>
<dbReference type="Pfam" id="PF10728">
    <property type="entry name" value="DUF2520"/>
    <property type="match status" value="1"/>
</dbReference>
<evidence type="ECO:0000313" key="3">
    <source>
        <dbReference type="Proteomes" id="UP000186246"/>
    </source>
</evidence>
<dbReference type="InterPro" id="IPR036291">
    <property type="entry name" value="NAD(P)-bd_dom_sf"/>
</dbReference>
<dbReference type="SUPFAM" id="SSF48179">
    <property type="entry name" value="6-phosphogluconate dehydrogenase C-terminal domain-like"/>
    <property type="match status" value="1"/>
</dbReference>
<evidence type="ECO:0000259" key="1">
    <source>
        <dbReference type="Pfam" id="PF10728"/>
    </source>
</evidence>
<dbReference type="InterPro" id="IPR018931">
    <property type="entry name" value="DUF2520"/>
</dbReference>